<protein>
    <submittedName>
        <fullName evidence="1">Uncharacterized protein</fullName>
    </submittedName>
</protein>
<organism evidence="1">
    <name type="scientific">marine sediment metagenome</name>
    <dbReference type="NCBI Taxonomy" id="412755"/>
    <lineage>
        <taxon>unclassified sequences</taxon>
        <taxon>metagenomes</taxon>
        <taxon>ecological metagenomes</taxon>
    </lineage>
</organism>
<dbReference type="EMBL" id="LAZR01012637">
    <property type="protein sequence ID" value="KKM25809.1"/>
    <property type="molecule type" value="Genomic_DNA"/>
</dbReference>
<evidence type="ECO:0000313" key="1">
    <source>
        <dbReference type="EMBL" id="KKM25809.1"/>
    </source>
</evidence>
<gene>
    <name evidence="1" type="ORF">LCGC14_1591220</name>
</gene>
<dbReference type="AlphaFoldDB" id="A0A0F9J063"/>
<name>A0A0F9J063_9ZZZZ</name>
<reference evidence="1" key="1">
    <citation type="journal article" date="2015" name="Nature">
        <title>Complex archaea that bridge the gap between prokaryotes and eukaryotes.</title>
        <authorList>
            <person name="Spang A."/>
            <person name="Saw J.H."/>
            <person name="Jorgensen S.L."/>
            <person name="Zaremba-Niedzwiedzka K."/>
            <person name="Martijn J."/>
            <person name="Lind A.E."/>
            <person name="van Eijk R."/>
            <person name="Schleper C."/>
            <person name="Guy L."/>
            <person name="Ettema T.J."/>
        </authorList>
    </citation>
    <scope>NUCLEOTIDE SEQUENCE</scope>
</reference>
<accession>A0A0F9J063</accession>
<sequence>MATQLRNIVRFAGLVVGLPVVTAHDLNNNGRALVPDFVIPTPGGFDVAVDATNVTVIRTADAPGGAVDVYVVHWHTLTRLFGPWNPPPGMLPEGSLTPAPLIIQPGTVSGVGIAGRYALPEKWHQENVVAAQANVALDQLVSTLFNSTKMIRAGSLLGFSTRLTEPITSGILTVEMTLNGAGTGFSLVHNPGSNPSGGEIVQAAGLDPFVAGDLVGKRLTTSADFLPITTNLETWADVDTD</sequence>
<comment type="caution">
    <text evidence="1">The sequence shown here is derived from an EMBL/GenBank/DDBJ whole genome shotgun (WGS) entry which is preliminary data.</text>
</comment>
<proteinExistence type="predicted"/>